<dbReference type="InterPro" id="IPR050515">
    <property type="entry name" value="Beta-lactam/transpept"/>
</dbReference>
<dbReference type="Proteomes" id="UP000266389">
    <property type="component" value="Unassembled WGS sequence"/>
</dbReference>
<protein>
    <submittedName>
        <fullName evidence="6">Peptidoglycan glycosyltransferase</fullName>
    </submittedName>
</protein>
<organism evidence="6 7">
    <name type="scientific">Candidatus Thermochlorobacter aerophilus</name>
    <dbReference type="NCBI Taxonomy" id="1868324"/>
    <lineage>
        <taxon>Bacteria</taxon>
        <taxon>Pseudomonadati</taxon>
        <taxon>Chlorobiota</taxon>
        <taxon>Chlorobiia</taxon>
        <taxon>Chlorobiales</taxon>
        <taxon>Candidatus Thermochlorobacteriaceae</taxon>
        <taxon>Candidatus Thermochlorobacter</taxon>
    </lineage>
</organism>
<dbReference type="GO" id="GO:0004180">
    <property type="term" value="F:carboxypeptidase activity"/>
    <property type="evidence" value="ECO:0007669"/>
    <property type="project" value="UniProtKB-KW"/>
</dbReference>
<evidence type="ECO:0000259" key="5">
    <source>
        <dbReference type="Pfam" id="PF03717"/>
    </source>
</evidence>
<keyword evidence="2" id="KW-0378">Hydrolase</keyword>
<dbReference type="SUPFAM" id="SSF56601">
    <property type="entry name" value="beta-lactamase/transpeptidase-like"/>
    <property type="match status" value="1"/>
</dbReference>
<keyword evidence="2" id="KW-0645">Protease</keyword>
<proteinExistence type="predicted"/>
<comment type="subcellular location">
    <subcellularLocation>
        <location evidence="1">Membrane</location>
    </subcellularLocation>
</comment>
<dbReference type="AlphaFoldDB" id="A0A395M228"/>
<gene>
    <name evidence="6" type="ORF">D0433_07325</name>
</gene>
<feature type="domain" description="Penicillin-binding protein dimerisation" evidence="5">
    <location>
        <begin position="66"/>
        <end position="207"/>
    </location>
</feature>
<evidence type="ECO:0000256" key="4">
    <source>
        <dbReference type="SAM" id="Phobius"/>
    </source>
</evidence>
<comment type="caution">
    <text evidence="6">The sequence shown here is derived from an EMBL/GenBank/DDBJ whole genome shotgun (WGS) entry which is preliminary data.</text>
</comment>
<sequence>MKDAMSESIKQDKTMLKQGRLRLVVVFGGLIVLALGVVGRLVWVQILNAEEYRRKAQRQYEFRETVAALRGDITDRNGKRLATSLTSISFAADPKMVEDKEGLATLCARAFGKPKEYYLKKLNEKTRFVWLERNQSPTSAEALLSLDIDGLIIRKEAHRQYENLASQVIGFVDADNNGISGLEKQLDKYLRGKDGFLTMQRTATGKAFPAIGAPREEAIPGCRVELTIDADVQAIVEDELQQGLLKSEASAGMAIVMNVHTGEILAMANAPDFDMNNKATYTPDAVRNR</sequence>
<dbReference type="Pfam" id="PF03717">
    <property type="entry name" value="PBP_dimer"/>
    <property type="match status" value="1"/>
</dbReference>
<dbReference type="GO" id="GO:0008658">
    <property type="term" value="F:penicillin binding"/>
    <property type="evidence" value="ECO:0007669"/>
    <property type="project" value="InterPro"/>
</dbReference>
<dbReference type="GO" id="GO:0016740">
    <property type="term" value="F:transferase activity"/>
    <property type="evidence" value="ECO:0007669"/>
    <property type="project" value="UniProtKB-KW"/>
</dbReference>
<dbReference type="PANTHER" id="PTHR30627:SF1">
    <property type="entry name" value="PEPTIDOGLYCAN D,D-TRANSPEPTIDASE FTSI"/>
    <property type="match status" value="1"/>
</dbReference>
<dbReference type="InterPro" id="IPR012338">
    <property type="entry name" value="Beta-lactam/transpept-like"/>
</dbReference>
<dbReference type="Gene3D" id="3.90.1310.10">
    <property type="entry name" value="Penicillin-binding protein 2a (Domain 2)"/>
    <property type="match status" value="1"/>
</dbReference>
<evidence type="ECO:0000256" key="2">
    <source>
        <dbReference type="ARBA" id="ARBA00022645"/>
    </source>
</evidence>
<name>A0A395M228_9BACT</name>
<feature type="transmembrane region" description="Helical" evidence="4">
    <location>
        <begin position="21"/>
        <end position="43"/>
    </location>
</feature>
<dbReference type="GO" id="GO:0005886">
    <property type="term" value="C:plasma membrane"/>
    <property type="evidence" value="ECO:0007669"/>
    <property type="project" value="TreeGrafter"/>
</dbReference>
<dbReference type="Gene3D" id="3.40.710.10">
    <property type="entry name" value="DD-peptidase/beta-lactamase superfamily"/>
    <property type="match status" value="1"/>
</dbReference>
<evidence type="ECO:0000313" key="7">
    <source>
        <dbReference type="Proteomes" id="UP000266389"/>
    </source>
</evidence>
<feature type="non-terminal residue" evidence="6">
    <location>
        <position position="289"/>
    </location>
</feature>
<evidence type="ECO:0000256" key="1">
    <source>
        <dbReference type="ARBA" id="ARBA00004370"/>
    </source>
</evidence>
<keyword evidence="6" id="KW-0808">Transferase</keyword>
<reference evidence="6 7" key="1">
    <citation type="journal article" date="2011" name="ISME J.">
        <title>Community ecology of hot spring cyanobacterial mats: predominant populations and their functional potential.</title>
        <authorList>
            <person name="Klatt C.G."/>
            <person name="Wood J.M."/>
            <person name="Rusch D.B."/>
            <person name="Bateson M.M."/>
            <person name="Hamamura N."/>
            <person name="Heidelberg J.F."/>
            <person name="Grossman A.R."/>
            <person name="Bhaya D."/>
            <person name="Cohan F.M."/>
            <person name="Kuhl M."/>
            <person name="Bryant D.A."/>
            <person name="Ward D.M."/>
        </authorList>
    </citation>
    <scope>NUCLEOTIDE SEQUENCE [LARGE SCALE GENOMIC DNA]</scope>
    <source>
        <strain evidence="6">OS</strain>
    </source>
</reference>
<accession>A0A395M228</accession>
<dbReference type="SUPFAM" id="SSF56519">
    <property type="entry name" value="Penicillin binding protein dimerisation domain"/>
    <property type="match status" value="1"/>
</dbReference>
<dbReference type="InterPro" id="IPR005311">
    <property type="entry name" value="PBP_dimer"/>
</dbReference>
<dbReference type="EMBL" id="PHFL01000045">
    <property type="protein sequence ID" value="RFM24268.1"/>
    <property type="molecule type" value="Genomic_DNA"/>
</dbReference>
<dbReference type="PANTHER" id="PTHR30627">
    <property type="entry name" value="PEPTIDOGLYCAN D,D-TRANSPEPTIDASE"/>
    <property type="match status" value="1"/>
</dbReference>
<keyword evidence="2" id="KW-0121">Carboxypeptidase</keyword>
<keyword evidence="4" id="KW-1133">Transmembrane helix</keyword>
<dbReference type="GO" id="GO:0071555">
    <property type="term" value="P:cell wall organization"/>
    <property type="evidence" value="ECO:0007669"/>
    <property type="project" value="TreeGrafter"/>
</dbReference>
<evidence type="ECO:0000256" key="3">
    <source>
        <dbReference type="ARBA" id="ARBA00023136"/>
    </source>
</evidence>
<evidence type="ECO:0000313" key="6">
    <source>
        <dbReference type="EMBL" id="RFM24268.1"/>
    </source>
</evidence>
<keyword evidence="4" id="KW-0812">Transmembrane</keyword>
<dbReference type="Gene3D" id="1.10.150.770">
    <property type="match status" value="1"/>
</dbReference>
<dbReference type="InterPro" id="IPR036138">
    <property type="entry name" value="PBP_dimer_sf"/>
</dbReference>
<keyword evidence="3 4" id="KW-0472">Membrane</keyword>